<organism evidence="2">
    <name type="scientific">Microbotryum lychnidis-dioicae (strain p1A1 Lamole / MvSl-1064)</name>
    <name type="common">Anther smut fungus</name>
    <dbReference type="NCBI Taxonomy" id="683840"/>
    <lineage>
        <taxon>Eukaryota</taxon>
        <taxon>Fungi</taxon>
        <taxon>Dikarya</taxon>
        <taxon>Basidiomycota</taxon>
        <taxon>Pucciniomycotina</taxon>
        <taxon>Microbotryomycetes</taxon>
        <taxon>Microbotryales</taxon>
        <taxon>Microbotryaceae</taxon>
        <taxon>Microbotryum</taxon>
    </lineage>
</organism>
<dbReference type="AlphaFoldDB" id="U5HHP2"/>
<reference evidence="2" key="2">
    <citation type="submission" date="2010-11" db="EMBL/GenBank/DDBJ databases">
        <authorList>
            <consortium name="The Broad Institute Genome Sequencing Platform"/>
            <person name="Earl A."/>
            <person name="Ward D."/>
            <person name="Feldgarden M."/>
            <person name="Gevers D."/>
            <person name="Butler R."/>
            <person name="Young S.K."/>
            <person name="Zeng Q."/>
            <person name="Gargeya S."/>
            <person name="Fitzgerald M."/>
            <person name="Haas B."/>
            <person name="Abouelleil A."/>
            <person name="Alvarado L."/>
            <person name="Arachchi H.M."/>
            <person name="Berlin A."/>
            <person name="Brown A."/>
            <person name="Chapman S.B."/>
            <person name="Chen Z."/>
            <person name="Dunbar C."/>
            <person name="Freedman E."/>
            <person name="Gearin G."/>
            <person name="Gellesch M."/>
            <person name="Goldberg J."/>
            <person name="Griggs A."/>
            <person name="Gujja S."/>
            <person name="Heilman E."/>
            <person name="Heiman D."/>
            <person name="Howarth C."/>
            <person name="Larson L."/>
            <person name="Lui A."/>
            <person name="MacDonald P.J.P."/>
            <person name="Mehta T."/>
            <person name="Montmayeur A."/>
            <person name="Murphy C."/>
            <person name="Neiman D."/>
            <person name="Pearson M."/>
            <person name="Priest M."/>
            <person name="Roberts A."/>
            <person name="Saif S."/>
            <person name="Shea T."/>
            <person name="Shenoy N."/>
            <person name="Sisk P."/>
            <person name="Stolte C."/>
            <person name="Sykes S."/>
            <person name="White J."/>
            <person name="Yandava C."/>
            <person name="Wortman J."/>
            <person name="Nusbaum C."/>
            <person name="Birren B."/>
        </authorList>
    </citation>
    <scope>NUCLEOTIDE SEQUENCE</scope>
    <source>
        <strain evidence="2">P1A1 Lamole</strain>
    </source>
</reference>
<evidence type="ECO:0000256" key="1">
    <source>
        <dbReference type="SAM" id="MobiDB-lite"/>
    </source>
</evidence>
<accession>U5HHP2</accession>
<evidence type="ECO:0000313" key="3">
    <source>
        <dbReference type="EnsemblFungi" id="MVLG_06568T0"/>
    </source>
</evidence>
<reference evidence="3" key="4">
    <citation type="submission" date="2015-06" db="UniProtKB">
        <authorList>
            <consortium name="EnsemblFungi"/>
        </authorList>
    </citation>
    <scope>IDENTIFICATION</scope>
</reference>
<reference evidence="4" key="1">
    <citation type="submission" date="2010-11" db="EMBL/GenBank/DDBJ databases">
        <title>The genome sequence of Microbotryum violaceum strain p1A1 Lamole.</title>
        <authorList>
            <person name="Cuomo C."/>
            <person name="Perlin M."/>
            <person name="Young S.K."/>
            <person name="Zeng Q."/>
            <person name="Gargeya S."/>
            <person name="Alvarado L."/>
            <person name="Berlin A."/>
            <person name="Chapman S.B."/>
            <person name="Chen Z."/>
            <person name="Freedman E."/>
            <person name="Gellesch M."/>
            <person name="Goldberg J."/>
            <person name="Griggs A."/>
            <person name="Gujja S."/>
            <person name="Heilman E."/>
            <person name="Heiman D."/>
            <person name="Howarth C."/>
            <person name="Mehta T."/>
            <person name="Neiman D."/>
            <person name="Pearson M."/>
            <person name="Roberts A."/>
            <person name="Saif S."/>
            <person name="Shea T."/>
            <person name="Shenoy N."/>
            <person name="Sisk P."/>
            <person name="Stolte C."/>
            <person name="Sykes S."/>
            <person name="White J."/>
            <person name="Yandava C."/>
            <person name="Haas B."/>
            <person name="Nusbaum C."/>
            <person name="Birren B."/>
        </authorList>
    </citation>
    <scope>NUCLEOTIDE SEQUENCE [LARGE SCALE GENOMIC DNA]</scope>
    <source>
        <strain evidence="4">p1A1 Lamole</strain>
    </source>
</reference>
<dbReference type="HOGENOM" id="CLU_1714683_0_0_1"/>
<evidence type="ECO:0000313" key="2">
    <source>
        <dbReference type="EMBL" id="KDE02908.1"/>
    </source>
</evidence>
<name>U5HHP2_USTV1</name>
<protein>
    <submittedName>
        <fullName evidence="2 3">Uncharacterized protein</fullName>
    </submittedName>
</protein>
<dbReference type="EMBL" id="GL541772">
    <property type="protein sequence ID" value="KDE02908.1"/>
    <property type="molecule type" value="Genomic_DNA"/>
</dbReference>
<feature type="region of interest" description="Disordered" evidence="1">
    <location>
        <begin position="1"/>
        <end position="36"/>
    </location>
</feature>
<evidence type="ECO:0000313" key="4">
    <source>
        <dbReference type="Proteomes" id="UP000017200"/>
    </source>
</evidence>
<dbReference type="EnsemblFungi" id="MVLG_06568T0">
    <property type="protein sequence ID" value="MVLG_06568T0"/>
    <property type="gene ID" value="MVLG_06568"/>
</dbReference>
<dbReference type="Proteomes" id="UP000017200">
    <property type="component" value="Unassembled WGS sequence"/>
</dbReference>
<proteinExistence type="predicted"/>
<dbReference type="EMBL" id="AEIJ01000810">
    <property type="status" value="NOT_ANNOTATED_CDS"/>
    <property type="molecule type" value="Genomic_DNA"/>
</dbReference>
<reference evidence="2 4" key="3">
    <citation type="journal article" date="2015" name="BMC Genomics">
        <title>Sex and parasites: genomic and transcriptomic analysis of Microbotryum lychnidis-dioicae, the biotrophic and plant-castrating anther smut fungus.</title>
        <authorList>
            <person name="Perlin M.H."/>
            <person name="Amselem J."/>
            <person name="Fontanillas E."/>
            <person name="Toh S.S."/>
            <person name="Chen Z."/>
            <person name="Goldberg J."/>
            <person name="Duplessis S."/>
            <person name="Henrissat B."/>
            <person name="Young S."/>
            <person name="Zeng Q."/>
            <person name="Aguileta G."/>
            <person name="Petit E."/>
            <person name="Badouin H."/>
            <person name="Andrews J."/>
            <person name="Razeeq D."/>
            <person name="Gabaldon T."/>
            <person name="Quesneville H."/>
            <person name="Giraud T."/>
            <person name="Hood M.E."/>
            <person name="Schultz D.J."/>
            <person name="Cuomo C.A."/>
        </authorList>
    </citation>
    <scope>NUCLEOTIDE SEQUENCE [LARGE SCALE GENOMIC DNA]</scope>
    <source>
        <strain evidence="4">p1A1 Lamole</strain>
        <strain evidence="2">P1A1 Lamole</strain>
    </source>
</reference>
<gene>
    <name evidence="2" type="ORF">MVLG_06568</name>
</gene>
<dbReference type="InParanoid" id="U5HHP2"/>
<sequence length="153" mass="17035">MQDDGWADTPDGEDEDQGGNKEDSEDDDQETDDECYNEAWHLAYEAYPMVTRATAVPRRLNKVGDSSAGALGDDMVKLFPLANQLATHDRRFAAGKAHTEPEIVAFLDRLAQFQKDVEFHGIDRDDEDNGGIRLGHNRLGFGALADLKQNIEK</sequence>
<dbReference type="OrthoDB" id="10516571at2759"/>
<keyword evidence="4" id="KW-1185">Reference proteome</keyword>